<dbReference type="PROSITE" id="PS00600">
    <property type="entry name" value="AA_TRANSFER_CLASS_3"/>
    <property type="match status" value="1"/>
</dbReference>
<gene>
    <name evidence="10" type="ORF">NMOB1V02_LOCUS11197</name>
</gene>
<feature type="non-terminal residue" evidence="10">
    <location>
        <position position="1"/>
    </location>
</feature>
<evidence type="ECO:0000256" key="7">
    <source>
        <dbReference type="ARBA" id="ARBA00030204"/>
    </source>
</evidence>
<evidence type="ECO:0000256" key="2">
    <source>
        <dbReference type="ARBA" id="ARBA00008954"/>
    </source>
</evidence>
<evidence type="ECO:0000313" key="11">
    <source>
        <dbReference type="Proteomes" id="UP000678499"/>
    </source>
</evidence>
<dbReference type="EMBL" id="CAJPEX010005672">
    <property type="protein sequence ID" value="CAG0923736.1"/>
    <property type="molecule type" value="Genomic_DNA"/>
</dbReference>
<dbReference type="PANTHER" id="PTHR43206">
    <property type="entry name" value="AMINOTRANSFERASE"/>
    <property type="match status" value="1"/>
</dbReference>
<dbReference type="GO" id="GO:0009450">
    <property type="term" value="P:gamma-aminobutyric acid catabolic process"/>
    <property type="evidence" value="ECO:0007669"/>
    <property type="project" value="TreeGrafter"/>
</dbReference>
<evidence type="ECO:0000256" key="5">
    <source>
        <dbReference type="ARBA" id="ARBA00022679"/>
    </source>
</evidence>
<reference evidence="10" key="1">
    <citation type="submission" date="2020-11" db="EMBL/GenBank/DDBJ databases">
        <authorList>
            <person name="Tran Van P."/>
        </authorList>
    </citation>
    <scope>NUCLEOTIDE SEQUENCE</scope>
</reference>
<evidence type="ECO:0000256" key="8">
    <source>
        <dbReference type="ARBA" id="ARBA00031787"/>
    </source>
</evidence>
<dbReference type="CDD" id="cd00610">
    <property type="entry name" value="OAT_like"/>
    <property type="match status" value="1"/>
</dbReference>
<keyword evidence="6 9" id="KW-0663">Pyridoxal phosphate</keyword>
<keyword evidence="11" id="KW-1185">Reference proteome</keyword>
<dbReference type="InterPro" id="IPR049704">
    <property type="entry name" value="Aminotrans_3_PPA_site"/>
</dbReference>
<evidence type="ECO:0000256" key="9">
    <source>
        <dbReference type="RuleBase" id="RU003560"/>
    </source>
</evidence>
<evidence type="ECO:0000256" key="3">
    <source>
        <dbReference type="ARBA" id="ARBA00012912"/>
    </source>
</evidence>
<dbReference type="InterPro" id="IPR005814">
    <property type="entry name" value="Aminotrans_3"/>
</dbReference>
<dbReference type="Gene3D" id="3.90.1150.10">
    <property type="entry name" value="Aspartate Aminotransferase, domain 1"/>
    <property type="match status" value="1"/>
</dbReference>
<dbReference type="AlphaFoldDB" id="A0A7R9BYI8"/>
<keyword evidence="4" id="KW-0032">Aminotransferase</keyword>
<dbReference type="OrthoDB" id="5419315at2759"/>
<keyword evidence="5" id="KW-0808">Transferase</keyword>
<dbReference type="EC" id="2.6.1.19" evidence="3"/>
<dbReference type="InterPro" id="IPR015421">
    <property type="entry name" value="PyrdxlP-dep_Trfase_major"/>
</dbReference>
<dbReference type="EMBL" id="OA887709">
    <property type="protein sequence ID" value="CAD7283584.1"/>
    <property type="molecule type" value="Genomic_DNA"/>
</dbReference>
<dbReference type="SUPFAM" id="SSF53383">
    <property type="entry name" value="PLP-dependent transferases"/>
    <property type="match status" value="1"/>
</dbReference>
<sequence length="448" mass="49497">IQSVATIPGEPRAPKIVTADVPGPKSQALLKELDKVQQTGGVSLFMDYKKSIGNYAADVDGNLLLDCFTQIASLPLGYSHPALMKVASDRDNAAVFVNRPALGMFPSADWPELLQKTLMSVAPKGLDEVITMACGSCSNENAFKCLMMNMADRKRGGADFSQIDLDTCLINLPPGSPNYSILSFKGAFHGRTFGALSTTHSKPVHKLDLPAFDWPIASFPIYKYPLEEFKSENEIVDRRCLEEVQMLIEQRVNTGTDVVGVVVEPIQSEGGDHHASPDFLRKLQAITKKAGIGFIVDEVQTGCGSTGKMWSHEHYNLDGPPDIVTFSKKMLTGGFYLKKEYRPKQGYRVFNTWMGDPGKMLLLDAVLQTIKTDNLLKNVTETGKYILSALEDLQARYPHCFNSARGLGFILSVNCFTVERRDRLIHKLRKKGTKKKSVKQAKFIGVIS</sequence>
<organism evidence="10">
    <name type="scientific">Notodromas monacha</name>
    <dbReference type="NCBI Taxonomy" id="399045"/>
    <lineage>
        <taxon>Eukaryota</taxon>
        <taxon>Metazoa</taxon>
        <taxon>Ecdysozoa</taxon>
        <taxon>Arthropoda</taxon>
        <taxon>Crustacea</taxon>
        <taxon>Oligostraca</taxon>
        <taxon>Ostracoda</taxon>
        <taxon>Podocopa</taxon>
        <taxon>Podocopida</taxon>
        <taxon>Cypridocopina</taxon>
        <taxon>Cypridoidea</taxon>
        <taxon>Cyprididae</taxon>
        <taxon>Notodromas</taxon>
    </lineage>
</organism>
<dbReference type="Pfam" id="PF00202">
    <property type="entry name" value="Aminotran_3"/>
    <property type="match status" value="1"/>
</dbReference>
<proteinExistence type="inferred from homology"/>
<dbReference type="GO" id="GO:0030170">
    <property type="term" value="F:pyridoxal phosphate binding"/>
    <property type="evidence" value="ECO:0007669"/>
    <property type="project" value="InterPro"/>
</dbReference>
<evidence type="ECO:0000256" key="4">
    <source>
        <dbReference type="ARBA" id="ARBA00022576"/>
    </source>
</evidence>
<dbReference type="InterPro" id="IPR015424">
    <property type="entry name" value="PyrdxlP-dep_Trfase"/>
</dbReference>
<name>A0A7R9BYI8_9CRUS</name>
<dbReference type="FunFam" id="3.40.640.10:FF:000029">
    <property type="entry name" value="4-aminobutyrate aminotransferase, mitochondrial"/>
    <property type="match status" value="1"/>
</dbReference>
<accession>A0A7R9BYI8</accession>
<evidence type="ECO:0000256" key="1">
    <source>
        <dbReference type="ARBA" id="ARBA00001933"/>
    </source>
</evidence>
<dbReference type="Gene3D" id="3.40.640.10">
    <property type="entry name" value="Type I PLP-dependent aspartate aminotransferase-like (Major domain)"/>
    <property type="match status" value="1"/>
</dbReference>
<dbReference type="PANTHER" id="PTHR43206:SF1">
    <property type="entry name" value="4-AMINOBUTYRATE AMINOTRANSFERASE, MITOCHONDRIAL"/>
    <property type="match status" value="1"/>
</dbReference>
<protein>
    <recommendedName>
        <fullName evidence="3">4-aminobutyrate--2-oxoglutarate transaminase</fullName>
        <ecNumber evidence="3">2.6.1.19</ecNumber>
    </recommendedName>
    <alternativeName>
        <fullName evidence="8">GABA aminotransferase</fullName>
    </alternativeName>
    <alternativeName>
        <fullName evidence="7">Gamma-amino-N-butyrate transaminase</fullName>
    </alternativeName>
</protein>
<comment type="cofactor">
    <cofactor evidence="1">
        <name>pyridoxal 5'-phosphate</name>
        <dbReference type="ChEBI" id="CHEBI:597326"/>
    </cofactor>
</comment>
<dbReference type="InterPro" id="IPR015422">
    <property type="entry name" value="PyrdxlP-dep_Trfase_small"/>
</dbReference>
<evidence type="ECO:0000313" key="10">
    <source>
        <dbReference type="EMBL" id="CAD7283584.1"/>
    </source>
</evidence>
<dbReference type="GO" id="GO:0034386">
    <property type="term" value="F:4-aminobutyrate:2-oxoglutarate transaminase activity"/>
    <property type="evidence" value="ECO:0007669"/>
    <property type="project" value="UniProtKB-EC"/>
</dbReference>
<dbReference type="PIRSF" id="PIRSF000521">
    <property type="entry name" value="Transaminase_4ab_Lys_Orn"/>
    <property type="match status" value="1"/>
</dbReference>
<comment type="similarity">
    <text evidence="2 9">Belongs to the class-III pyridoxal-phosphate-dependent aminotransferase family.</text>
</comment>
<evidence type="ECO:0000256" key="6">
    <source>
        <dbReference type="ARBA" id="ARBA00022898"/>
    </source>
</evidence>
<dbReference type="GO" id="GO:0005739">
    <property type="term" value="C:mitochondrion"/>
    <property type="evidence" value="ECO:0007669"/>
    <property type="project" value="TreeGrafter"/>
</dbReference>
<dbReference type="Proteomes" id="UP000678499">
    <property type="component" value="Unassembled WGS sequence"/>
</dbReference>